<gene>
    <name evidence="2" type="ORF">B7C51_24915</name>
</gene>
<dbReference type="RefSeq" id="WP_083041699.1">
    <property type="nucleotide sequence ID" value="NZ_CP020558.1"/>
</dbReference>
<accession>A0A1V0V089</accession>
<geneLocation type="plasmid" evidence="3">
    <name>pplp3</name>
</geneLocation>
<sequence length="129" mass="16033">MNKLNTHDEINYESLELGWQNEQNLKALINNFEDFCFFINRFWTETGEQMFAISDFREFKIKQRNMDLKEFEEIYKENKKRAFKELFQEHIFEDNLKKIIKKIERNNITLEEIYKKFRKDLLHHGRFAK</sequence>
<keyword evidence="1" id="KW-0175">Coiled coil</keyword>
<dbReference type="Proteomes" id="UP000192727">
    <property type="component" value="Plasmid pPLP3"/>
</dbReference>
<protein>
    <submittedName>
        <fullName evidence="2">Uncharacterized protein</fullName>
    </submittedName>
</protein>
<dbReference type="AlphaFoldDB" id="A0A1V0V089"/>
<proteinExistence type="predicted"/>
<evidence type="ECO:0000313" key="2">
    <source>
        <dbReference type="EMBL" id="ARF70718.1"/>
    </source>
</evidence>
<reference evidence="2 3" key="1">
    <citation type="submission" date="2017-03" db="EMBL/GenBank/DDBJ databases">
        <title>Paenibacillus larvae genome sequencing.</title>
        <authorList>
            <person name="Dingman D.W."/>
        </authorList>
    </citation>
    <scope>NUCLEOTIDE SEQUENCE [LARGE SCALE GENOMIC DNA]</scope>
    <source>
        <strain evidence="2 3">SAG 10367</strain>
        <plasmid evidence="3">pplp3</plasmid>
    </source>
</reference>
<feature type="coiled-coil region" evidence="1">
    <location>
        <begin position="93"/>
        <end position="120"/>
    </location>
</feature>
<evidence type="ECO:0000313" key="3">
    <source>
        <dbReference type="Proteomes" id="UP000192727"/>
    </source>
</evidence>
<organism evidence="2 3">
    <name type="scientific">Paenibacillus larvae subsp. pulvifaciens</name>
    <dbReference type="NCBI Taxonomy" id="1477"/>
    <lineage>
        <taxon>Bacteria</taxon>
        <taxon>Bacillati</taxon>
        <taxon>Bacillota</taxon>
        <taxon>Bacilli</taxon>
        <taxon>Bacillales</taxon>
        <taxon>Paenibacillaceae</taxon>
        <taxon>Paenibacillus</taxon>
    </lineage>
</organism>
<keyword evidence="2" id="KW-0614">Plasmid</keyword>
<name>A0A1V0V089_9BACL</name>
<dbReference type="EMBL" id="CP020558">
    <property type="protein sequence ID" value="ARF70718.1"/>
    <property type="molecule type" value="Genomic_DNA"/>
</dbReference>
<evidence type="ECO:0000256" key="1">
    <source>
        <dbReference type="SAM" id="Coils"/>
    </source>
</evidence>